<dbReference type="AlphaFoldDB" id="A0AAV2J4R4"/>
<proteinExistence type="predicted"/>
<accession>A0AAV2J4R4</accession>
<evidence type="ECO:0000313" key="3">
    <source>
        <dbReference type="Proteomes" id="UP001497482"/>
    </source>
</evidence>
<dbReference type="EMBL" id="OZ035832">
    <property type="protein sequence ID" value="CAL1571012.1"/>
    <property type="molecule type" value="Genomic_DNA"/>
</dbReference>
<protein>
    <submittedName>
        <fullName evidence="2">Uncharacterized protein</fullName>
    </submittedName>
</protein>
<name>A0AAV2J4R4_KNICA</name>
<gene>
    <name evidence="2" type="ORF">KC01_LOCUS3198</name>
</gene>
<organism evidence="2 3">
    <name type="scientific">Knipowitschia caucasica</name>
    <name type="common">Caucasian dwarf goby</name>
    <name type="synonym">Pomatoschistus caucasicus</name>
    <dbReference type="NCBI Taxonomy" id="637954"/>
    <lineage>
        <taxon>Eukaryota</taxon>
        <taxon>Metazoa</taxon>
        <taxon>Chordata</taxon>
        <taxon>Craniata</taxon>
        <taxon>Vertebrata</taxon>
        <taxon>Euteleostomi</taxon>
        <taxon>Actinopterygii</taxon>
        <taxon>Neopterygii</taxon>
        <taxon>Teleostei</taxon>
        <taxon>Neoteleostei</taxon>
        <taxon>Acanthomorphata</taxon>
        <taxon>Gobiaria</taxon>
        <taxon>Gobiiformes</taxon>
        <taxon>Gobioidei</taxon>
        <taxon>Gobiidae</taxon>
        <taxon>Gobiinae</taxon>
        <taxon>Knipowitschia</taxon>
    </lineage>
</organism>
<keyword evidence="3" id="KW-1185">Reference proteome</keyword>
<evidence type="ECO:0000256" key="1">
    <source>
        <dbReference type="SAM" id="MobiDB-lite"/>
    </source>
</evidence>
<dbReference type="Proteomes" id="UP001497482">
    <property type="component" value="Chromosome 10"/>
</dbReference>
<feature type="region of interest" description="Disordered" evidence="1">
    <location>
        <begin position="80"/>
        <end position="101"/>
    </location>
</feature>
<reference evidence="2 3" key="1">
    <citation type="submission" date="2024-04" db="EMBL/GenBank/DDBJ databases">
        <authorList>
            <person name="Waldvogel A.-M."/>
            <person name="Schoenle A."/>
        </authorList>
    </citation>
    <scope>NUCLEOTIDE SEQUENCE [LARGE SCALE GENOMIC DNA]</scope>
</reference>
<evidence type="ECO:0000313" key="2">
    <source>
        <dbReference type="EMBL" id="CAL1571012.1"/>
    </source>
</evidence>
<sequence length="101" mass="10787">MKAVRMYGAGDMRSISRGGMRRRGLEVARRWVCVSESHGGYPSMQGSNISKPWDRGENGAGGWSQGLHISGGWLFVPRPAPGSSEKISEQAIGHGSCSAVL</sequence>